<dbReference type="Gene3D" id="3.30.2010.10">
    <property type="entry name" value="Metalloproteases ('zincins'), catalytic domain"/>
    <property type="match status" value="1"/>
</dbReference>
<dbReference type="GO" id="GO:0046872">
    <property type="term" value="F:metal ion binding"/>
    <property type="evidence" value="ECO:0007669"/>
    <property type="project" value="UniProtKB-KW"/>
</dbReference>
<keyword evidence="4 6" id="KW-0862">Zinc</keyword>
<keyword evidence="2" id="KW-0479">Metal-binding</keyword>
<dbReference type="STRING" id="525903.Taci_0829"/>
<dbReference type="InterPro" id="IPR001915">
    <property type="entry name" value="Peptidase_M48"/>
</dbReference>
<comment type="similarity">
    <text evidence="6">Belongs to the peptidase M48 family.</text>
</comment>
<proteinExistence type="inferred from homology"/>
<evidence type="ECO:0000313" key="10">
    <source>
        <dbReference type="Proteomes" id="UP000002030"/>
    </source>
</evidence>
<keyword evidence="5 6" id="KW-0482">Metalloprotease</keyword>
<evidence type="ECO:0000256" key="1">
    <source>
        <dbReference type="ARBA" id="ARBA00022670"/>
    </source>
</evidence>
<dbReference type="InterPro" id="IPR051156">
    <property type="entry name" value="Mito/Outer_Membr_Metalloprot"/>
</dbReference>
<evidence type="ECO:0000313" key="9">
    <source>
        <dbReference type="EMBL" id="ACZ19062.1"/>
    </source>
</evidence>
<evidence type="ECO:0000256" key="5">
    <source>
        <dbReference type="ARBA" id="ARBA00023049"/>
    </source>
</evidence>
<dbReference type="GO" id="GO:0016020">
    <property type="term" value="C:membrane"/>
    <property type="evidence" value="ECO:0007669"/>
    <property type="project" value="TreeGrafter"/>
</dbReference>
<sequence length="351" mass="38991">MLLAGLILLAPLCSPSGAAVPSSDPKDLEREIKIGDQVSKEVEERFRLVSDPVVLSRLDAIVARLEKGVLRPMPYRFKVVEERWPNAFALPGGRCYVTTGLLDLLRSDSELAAIMAHEMVHADRAHGIIQAARNQRLSLVSLGIALATRGHGAAMILSNVAQVAIMNQYSKDLEREADLEGLNLMIEAGYDPSGMVTALEKLLDHQIRRPQVDLGVYMSHPELRDRIDYVTRSMEKKGLKVSRRGPLGVLRLSLRRSDDSVELWMDRVKLISAPPSMEPVLRRLSQSLDRTIRFETMPQDVLVSPDGGLWVDGVRVLTSSELPEANLDSLRDALVKSLSEARSRHPLAKIY</sequence>
<dbReference type="HOGENOM" id="CLU_067546_0_0_0"/>
<keyword evidence="7" id="KW-0732">Signal</keyword>
<name>D1B9V9_THEAS</name>
<protein>
    <submittedName>
        <fullName evidence="9">Peptidase M48 Ste24p</fullName>
    </submittedName>
</protein>
<feature type="chain" id="PRO_5003020506" evidence="7">
    <location>
        <begin position="19"/>
        <end position="351"/>
    </location>
</feature>
<dbReference type="Pfam" id="PF01435">
    <property type="entry name" value="Peptidase_M48"/>
    <property type="match status" value="1"/>
</dbReference>
<keyword evidence="1 6" id="KW-0645">Protease</keyword>
<dbReference type="eggNOG" id="COG0501">
    <property type="taxonomic scope" value="Bacteria"/>
</dbReference>
<dbReference type="PANTHER" id="PTHR22726:SF1">
    <property type="entry name" value="METALLOENDOPEPTIDASE OMA1, MITOCHONDRIAL"/>
    <property type="match status" value="1"/>
</dbReference>
<evidence type="ECO:0000256" key="2">
    <source>
        <dbReference type="ARBA" id="ARBA00022723"/>
    </source>
</evidence>
<dbReference type="Proteomes" id="UP000002030">
    <property type="component" value="Chromosome"/>
</dbReference>
<dbReference type="RefSeq" id="WP_012869577.1">
    <property type="nucleotide sequence ID" value="NC_013522.1"/>
</dbReference>
<keyword evidence="3 6" id="KW-0378">Hydrolase</keyword>
<accession>D1B9V9</accession>
<dbReference type="EnsemblBacteria" id="ACZ19062">
    <property type="protein sequence ID" value="ACZ19062"/>
    <property type="gene ID" value="Taci_0829"/>
</dbReference>
<organism evidence="9 10">
    <name type="scientific">Thermanaerovibrio acidaminovorans (strain ATCC 49978 / DSM 6589 / Su883)</name>
    <name type="common">Selenomonas acidaminovorans</name>
    <dbReference type="NCBI Taxonomy" id="525903"/>
    <lineage>
        <taxon>Bacteria</taxon>
        <taxon>Thermotogati</taxon>
        <taxon>Synergistota</taxon>
        <taxon>Synergistia</taxon>
        <taxon>Synergistales</taxon>
        <taxon>Synergistaceae</taxon>
        <taxon>Thermanaerovibrio</taxon>
    </lineage>
</organism>
<dbReference type="OrthoDB" id="9810445at2"/>
<reference evidence="9 10" key="1">
    <citation type="journal article" date="2009" name="Stand. Genomic Sci.">
        <title>Complete genome sequence of Thermanaerovibrio acidaminovorans type strain (Su883).</title>
        <authorList>
            <person name="Chovatia M."/>
            <person name="Sikorski J."/>
            <person name="Schroder M."/>
            <person name="Lapidus A."/>
            <person name="Nolan M."/>
            <person name="Tice H."/>
            <person name="Glavina Del Rio T."/>
            <person name="Copeland A."/>
            <person name="Cheng J.F."/>
            <person name="Lucas S."/>
            <person name="Chen F."/>
            <person name="Bruce D."/>
            <person name="Goodwin L."/>
            <person name="Pitluck S."/>
            <person name="Ivanova N."/>
            <person name="Mavromatis K."/>
            <person name="Ovchinnikova G."/>
            <person name="Pati A."/>
            <person name="Chen A."/>
            <person name="Palaniappan K."/>
            <person name="Land M."/>
            <person name="Hauser L."/>
            <person name="Chang Y.J."/>
            <person name="Jeffries C.D."/>
            <person name="Chain P."/>
            <person name="Saunders E."/>
            <person name="Detter J.C."/>
            <person name="Brettin T."/>
            <person name="Rohde M."/>
            <person name="Goker M."/>
            <person name="Spring S."/>
            <person name="Bristow J."/>
            <person name="Markowitz V."/>
            <person name="Hugenholtz P."/>
            <person name="Kyrpides N.C."/>
            <person name="Klenk H.P."/>
            <person name="Eisen J.A."/>
        </authorList>
    </citation>
    <scope>NUCLEOTIDE SEQUENCE [LARGE SCALE GENOMIC DNA]</scope>
    <source>
        <strain evidence="10">ATCC 49978 / DSM 6589 / Su883</strain>
    </source>
</reference>
<evidence type="ECO:0000256" key="6">
    <source>
        <dbReference type="RuleBase" id="RU003983"/>
    </source>
</evidence>
<dbReference type="KEGG" id="tai:Taci_0829"/>
<dbReference type="PANTHER" id="PTHR22726">
    <property type="entry name" value="METALLOENDOPEPTIDASE OMA1"/>
    <property type="match status" value="1"/>
</dbReference>
<gene>
    <name evidence="9" type="ordered locus">Taci_0829</name>
</gene>
<evidence type="ECO:0000259" key="8">
    <source>
        <dbReference type="Pfam" id="PF01435"/>
    </source>
</evidence>
<dbReference type="AlphaFoldDB" id="D1B9V9"/>
<dbReference type="EMBL" id="CP001818">
    <property type="protein sequence ID" value="ACZ19062.1"/>
    <property type="molecule type" value="Genomic_DNA"/>
</dbReference>
<evidence type="ECO:0000256" key="7">
    <source>
        <dbReference type="SAM" id="SignalP"/>
    </source>
</evidence>
<comment type="cofactor">
    <cofactor evidence="6">
        <name>Zn(2+)</name>
        <dbReference type="ChEBI" id="CHEBI:29105"/>
    </cofactor>
    <text evidence="6">Binds 1 zinc ion per subunit.</text>
</comment>
<dbReference type="GO" id="GO:0004222">
    <property type="term" value="F:metalloendopeptidase activity"/>
    <property type="evidence" value="ECO:0007669"/>
    <property type="project" value="InterPro"/>
</dbReference>
<evidence type="ECO:0000256" key="4">
    <source>
        <dbReference type="ARBA" id="ARBA00022833"/>
    </source>
</evidence>
<evidence type="ECO:0000256" key="3">
    <source>
        <dbReference type="ARBA" id="ARBA00022801"/>
    </source>
</evidence>
<dbReference type="GO" id="GO:0051603">
    <property type="term" value="P:proteolysis involved in protein catabolic process"/>
    <property type="evidence" value="ECO:0007669"/>
    <property type="project" value="TreeGrafter"/>
</dbReference>
<keyword evidence="10" id="KW-1185">Reference proteome</keyword>
<feature type="domain" description="Peptidase M48" evidence="8">
    <location>
        <begin position="58"/>
        <end position="229"/>
    </location>
</feature>
<feature type="signal peptide" evidence="7">
    <location>
        <begin position="1"/>
        <end position="18"/>
    </location>
</feature>